<name>A0ABY6GZC3_9GAMM</name>
<protein>
    <submittedName>
        <fullName evidence="2">MarR family transcriptional regulator</fullName>
    </submittedName>
</protein>
<sequence>MKVEQSLMVIERYISRCWREQPGLGANSLSYTEYDYLKTLEESDMMRLSELAELMRVSKPTASNMVARLERKQLVKRQPCPEDGRAVHVALSQKGQKLVDSDRIFYEELISNLLQNLSAKDQEQLKQLLGKVAAKTAQS</sequence>
<dbReference type="Pfam" id="PF01047">
    <property type="entry name" value="MarR"/>
    <property type="match status" value="1"/>
</dbReference>
<dbReference type="SMART" id="SM00347">
    <property type="entry name" value="HTH_MARR"/>
    <property type="match status" value="1"/>
</dbReference>
<dbReference type="InterPro" id="IPR039422">
    <property type="entry name" value="MarR/SlyA-like"/>
</dbReference>
<evidence type="ECO:0000313" key="2">
    <source>
        <dbReference type="EMBL" id="UYM18145.1"/>
    </source>
</evidence>
<dbReference type="PANTHER" id="PTHR33164:SF95">
    <property type="entry name" value="TRANSCRIPTIONAL REGULATOR"/>
    <property type="match status" value="1"/>
</dbReference>
<dbReference type="SMART" id="SM00529">
    <property type="entry name" value="HTH_DTXR"/>
    <property type="match status" value="1"/>
</dbReference>
<organism evidence="2 3">
    <name type="scientific">Endozoicomonas euniceicola</name>
    <dbReference type="NCBI Taxonomy" id="1234143"/>
    <lineage>
        <taxon>Bacteria</taxon>
        <taxon>Pseudomonadati</taxon>
        <taxon>Pseudomonadota</taxon>
        <taxon>Gammaproteobacteria</taxon>
        <taxon>Oceanospirillales</taxon>
        <taxon>Endozoicomonadaceae</taxon>
        <taxon>Endozoicomonas</taxon>
    </lineage>
</organism>
<dbReference type="InterPro" id="IPR000835">
    <property type="entry name" value="HTH_MarR-typ"/>
</dbReference>
<dbReference type="Proteomes" id="UP001163255">
    <property type="component" value="Chromosome"/>
</dbReference>
<accession>A0ABY6GZC3</accession>
<dbReference type="PROSITE" id="PS50995">
    <property type="entry name" value="HTH_MARR_2"/>
    <property type="match status" value="1"/>
</dbReference>
<feature type="domain" description="HTH marR-type" evidence="1">
    <location>
        <begin position="1"/>
        <end position="134"/>
    </location>
</feature>
<proteinExistence type="predicted"/>
<dbReference type="SUPFAM" id="SSF46785">
    <property type="entry name" value="Winged helix' DNA-binding domain"/>
    <property type="match status" value="1"/>
</dbReference>
<dbReference type="InterPro" id="IPR036390">
    <property type="entry name" value="WH_DNA-bd_sf"/>
</dbReference>
<dbReference type="InterPro" id="IPR022689">
    <property type="entry name" value="Iron_dep_repressor"/>
</dbReference>
<dbReference type="EMBL" id="CP103300">
    <property type="protein sequence ID" value="UYM18145.1"/>
    <property type="molecule type" value="Genomic_DNA"/>
</dbReference>
<gene>
    <name evidence="2" type="ORF">NX720_09630</name>
</gene>
<dbReference type="PANTHER" id="PTHR33164">
    <property type="entry name" value="TRANSCRIPTIONAL REGULATOR, MARR FAMILY"/>
    <property type="match status" value="1"/>
</dbReference>
<reference evidence="2" key="1">
    <citation type="submission" date="2022-10" db="EMBL/GenBank/DDBJ databases">
        <title>Completed Genome Sequence of two octocoral isolated bacterium, Endozoicomonas euniceicola EF212T and Endozoicomonas gorgoniicola PS125T.</title>
        <authorList>
            <person name="Chiou Y.-J."/>
            <person name="Chen Y.-H."/>
        </authorList>
    </citation>
    <scope>NUCLEOTIDE SEQUENCE</scope>
    <source>
        <strain evidence="2">EF212</strain>
    </source>
</reference>
<dbReference type="Gene3D" id="1.10.10.10">
    <property type="entry name" value="Winged helix-like DNA-binding domain superfamily/Winged helix DNA-binding domain"/>
    <property type="match status" value="1"/>
</dbReference>
<evidence type="ECO:0000259" key="1">
    <source>
        <dbReference type="PROSITE" id="PS50995"/>
    </source>
</evidence>
<dbReference type="RefSeq" id="WP_262600905.1">
    <property type="nucleotide sequence ID" value="NZ_CP103300.1"/>
</dbReference>
<keyword evidence="3" id="KW-1185">Reference proteome</keyword>
<dbReference type="PRINTS" id="PR00598">
    <property type="entry name" value="HTHMARR"/>
</dbReference>
<dbReference type="InterPro" id="IPR036388">
    <property type="entry name" value="WH-like_DNA-bd_sf"/>
</dbReference>
<evidence type="ECO:0000313" key="3">
    <source>
        <dbReference type="Proteomes" id="UP001163255"/>
    </source>
</evidence>